<dbReference type="HOGENOM" id="CLU_093726_1_0_6"/>
<gene>
    <name evidence="1" type="ORF">C427_2403</name>
</gene>
<protein>
    <submittedName>
        <fullName evidence="1">Uncharacterized protein</fullName>
    </submittedName>
</protein>
<evidence type="ECO:0000313" key="2">
    <source>
        <dbReference type="Proteomes" id="UP000011864"/>
    </source>
</evidence>
<organism evidence="1 2">
    <name type="scientific">Paraglaciecola psychrophila 170</name>
    <dbReference type="NCBI Taxonomy" id="1129794"/>
    <lineage>
        <taxon>Bacteria</taxon>
        <taxon>Pseudomonadati</taxon>
        <taxon>Pseudomonadota</taxon>
        <taxon>Gammaproteobacteria</taxon>
        <taxon>Alteromonadales</taxon>
        <taxon>Alteromonadaceae</taxon>
        <taxon>Paraglaciecola</taxon>
    </lineage>
</organism>
<name>K7A385_9ALTE</name>
<dbReference type="KEGG" id="gps:C427_2403"/>
<dbReference type="EMBL" id="CP003837">
    <property type="protein sequence ID" value="AGH44512.1"/>
    <property type="molecule type" value="Genomic_DNA"/>
</dbReference>
<sequence>MCISVLREHFRFFRKPFVMASELHNELCLRAAKYLKSNGFGVCFDDRFQAVTPTGEIPDVMGFRNNVSCLIEVKVSRSDFLADKKKKFRGSPELGMGDWRFYLCPSDLIKAEELPEGWGLLYAKPKTIKAIHGWPANTQWINCPFESNSQAERSYMYSALRRMEIKGHLSAVYEKLEVIKV</sequence>
<proteinExistence type="predicted"/>
<accession>K7A385</accession>
<dbReference type="Proteomes" id="UP000011864">
    <property type="component" value="Chromosome"/>
</dbReference>
<dbReference type="AlphaFoldDB" id="K7A385"/>
<dbReference type="STRING" id="1129794.C427_2403"/>
<dbReference type="PATRIC" id="fig|1129794.4.peg.2383"/>
<reference evidence="1 2" key="1">
    <citation type="journal article" date="2013" name="Genome Announc.">
        <title>Complete Genome Sequence of Glaciecola psychrophila Strain 170T.</title>
        <authorList>
            <person name="Yin J."/>
            <person name="Chen J."/>
            <person name="Liu G."/>
            <person name="Yu Y."/>
            <person name="Song L."/>
            <person name="Wang X."/>
            <person name="Qu X."/>
        </authorList>
    </citation>
    <scope>NUCLEOTIDE SEQUENCE [LARGE SCALE GENOMIC DNA]</scope>
    <source>
        <strain evidence="1 2">170</strain>
    </source>
</reference>
<dbReference type="OrthoDB" id="198812at2"/>
<keyword evidence="2" id="KW-1185">Reference proteome</keyword>
<evidence type="ECO:0000313" key="1">
    <source>
        <dbReference type="EMBL" id="AGH44512.1"/>
    </source>
</evidence>
<dbReference type="eggNOG" id="ENOG5032G3E">
    <property type="taxonomic scope" value="Bacteria"/>
</dbReference>